<dbReference type="Pfam" id="PF19303">
    <property type="entry name" value="Anticodon_3"/>
    <property type="match status" value="1"/>
</dbReference>
<evidence type="ECO:0000256" key="13">
    <source>
        <dbReference type="ARBA" id="ARBA00022917"/>
    </source>
</evidence>
<accession>A0ABP9ALD0</accession>
<gene>
    <name evidence="16 18" type="primary">metG</name>
    <name evidence="18" type="ORF">GCM10023231_08060</name>
</gene>
<dbReference type="InterPro" id="IPR015413">
    <property type="entry name" value="Methionyl/Leucyl_tRNA_Synth"/>
</dbReference>
<organism evidence="18 19">
    <name type="scientific">Olivibacter ginsenosidimutans</name>
    <dbReference type="NCBI Taxonomy" id="1176537"/>
    <lineage>
        <taxon>Bacteria</taxon>
        <taxon>Pseudomonadati</taxon>
        <taxon>Bacteroidota</taxon>
        <taxon>Sphingobacteriia</taxon>
        <taxon>Sphingobacteriales</taxon>
        <taxon>Sphingobacteriaceae</taxon>
        <taxon>Olivibacter</taxon>
    </lineage>
</organism>
<proteinExistence type="inferred from homology"/>
<feature type="binding site" evidence="16">
    <location>
        <position position="159"/>
    </location>
    <ligand>
        <name>Zn(2+)</name>
        <dbReference type="ChEBI" id="CHEBI:29105"/>
    </ligand>
</feature>
<dbReference type="HAMAP" id="MF_00098">
    <property type="entry name" value="Met_tRNA_synth_type1"/>
    <property type="match status" value="1"/>
</dbReference>
<evidence type="ECO:0000256" key="6">
    <source>
        <dbReference type="ARBA" id="ARBA00022555"/>
    </source>
</evidence>
<evidence type="ECO:0000256" key="7">
    <source>
        <dbReference type="ARBA" id="ARBA00022598"/>
    </source>
</evidence>
<evidence type="ECO:0000313" key="18">
    <source>
        <dbReference type="EMBL" id="GAA4782794.1"/>
    </source>
</evidence>
<feature type="binding site" evidence="16">
    <location>
        <position position="149"/>
    </location>
    <ligand>
        <name>Zn(2+)</name>
        <dbReference type="ChEBI" id="CHEBI:29105"/>
    </ligand>
</feature>
<evidence type="ECO:0000256" key="8">
    <source>
        <dbReference type="ARBA" id="ARBA00022723"/>
    </source>
</evidence>
<dbReference type="InterPro" id="IPR014729">
    <property type="entry name" value="Rossmann-like_a/b/a_fold"/>
</dbReference>
<dbReference type="InterPro" id="IPR001412">
    <property type="entry name" value="aa-tRNA-synth_I_CS"/>
</dbReference>
<dbReference type="InterPro" id="IPR009080">
    <property type="entry name" value="tRNAsynth_Ia_anticodon-bd"/>
</dbReference>
<dbReference type="EMBL" id="BAABIQ010000005">
    <property type="protein sequence ID" value="GAA4782794.1"/>
    <property type="molecule type" value="Genomic_DNA"/>
</dbReference>
<dbReference type="Gene3D" id="2.20.28.20">
    <property type="entry name" value="Methionyl-tRNA synthetase, Zn-domain"/>
    <property type="match status" value="1"/>
</dbReference>
<dbReference type="PRINTS" id="PR01041">
    <property type="entry name" value="TRNASYNTHMET"/>
</dbReference>
<dbReference type="PANTHER" id="PTHR45765:SF1">
    <property type="entry name" value="METHIONINE--TRNA LIGASE, CYTOPLASMIC"/>
    <property type="match status" value="1"/>
</dbReference>
<dbReference type="PROSITE" id="PS50886">
    <property type="entry name" value="TRBD"/>
    <property type="match status" value="1"/>
</dbReference>
<dbReference type="InterPro" id="IPR004495">
    <property type="entry name" value="Met-tRNA-synth_bsu_C"/>
</dbReference>
<feature type="binding site" evidence="16">
    <location>
        <position position="162"/>
    </location>
    <ligand>
        <name>Zn(2+)</name>
        <dbReference type="ChEBI" id="CHEBI:29105"/>
    </ligand>
</feature>
<keyword evidence="6 16" id="KW-0820">tRNA-binding</keyword>
<dbReference type="SUPFAM" id="SSF57770">
    <property type="entry name" value="Methionyl-tRNA synthetase (MetRS), Zn-domain"/>
    <property type="match status" value="1"/>
</dbReference>
<reference evidence="19" key="1">
    <citation type="journal article" date="2019" name="Int. J. Syst. Evol. Microbiol.">
        <title>The Global Catalogue of Microorganisms (GCM) 10K type strain sequencing project: providing services to taxonomists for standard genome sequencing and annotation.</title>
        <authorList>
            <consortium name="The Broad Institute Genomics Platform"/>
            <consortium name="The Broad Institute Genome Sequencing Center for Infectious Disease"/>
            <person name="Wu L."/>
            <person name="Ma J."/>
        </authorList>
    </citation>
    <scope>NUCLEOTIDE SEQUENCE [LARGE SCALE GENOMIC DNA]</scope>
    <source>
        <strain evidence="19">JCM 18200</strain>
    </source>
</reference>
<dbReference type="RefSeq" id="WP_345230433.1">
    <property type="nucleotide sequence ID" value="NZ_BAABIQ010000005.1"/>
</dbReference>
<evidence type="ECO:0000259" key="17">
    <source>
        <dbReference type="PROSITE" id="PS50886"/>
    </source>
</evidence>
<dbReference type="EC" id="6.1.1.10" evidence="16"/>
<keyword evidence="8 16" id="KW-0479">Metal-binding</keyword>
<dbReference type="NCBIfam" id="TIGR00398">
    <property type="entry name" value="metG"/>
    <property type="match status" value="1"/>
</dbReference>
<keyword evidence="5 16" id="KW-0963">Cytoplasm</keyword>
<dbReference type="InterPro" id="IPR029038">
    <property type="entry name" value="MetRS_Zn"/>
</dbReference>
<dbReference type="InterPro" id="IPR033911">
    <property type="entry name" value="MetRS_core"/>
</dbReference>
<evidence type="ECO:0000256" key="3">
    <source>
        <dbReference type="ARBA" id="ARBA00008258"/>
    </source>
</evidence>
<comment type="cofactor">
    <cofactor evidence="16">
        <name>Zn(2+)</name>
        <dbReference type="ChEBI" id="CHEBI:29105"/>
    </cofactor>
    <text evidence="16">Binds 1 zinc ion per subunit.</text>
</comment>
<name>A0ABP9ALD0_9SPHI</name>
<feature type="short sequence motif" description="'HIGH' region" evidence="16">
    <location>
        <begin position="14"/>
        <end position="24"/>
    </location>
</feature>
<dbReference type="InterPro" id="IPR012340">
    <property type="entry name" value="NA-bd_OB-fold"/>
</dbReference>
<keyword evidence="9 16" id="KW-0547">Nucleotide-binding</keyword>
<dbReference type="Proteomes" id="UP001501411">
    <property type="component" value="Unassembled WGS sequence"/>
</dbReference>
<evidence type="ECO:0000256" key="5">
    <source>
        <dbReference type="ARBA" id="ARBA00022490"/>
    </source>
</evidence>
<dbReference type="PANTHER" id="PTHR45765">
    <property type="entry name" value="METHIONINE--TRNA LIGASE"/>
    <property type="match status" value="1"/>
</dbReference>
<dbReference type="InterPro" id="IPR023458">
    <property type="entry name" value="Met-tRNA_ligase_1"/>
</dbReference>
<dbReference type="NCBIfam" id="NF001100">
    <property type="entry name" value="PRK00133.1"/>
    <property type="match status" value="1"/>
</dbReference>
<keyword evidence="10 16" id="KW-0862">Zinc</keyword>
<dbReference type="PROSITE" id="PS00178">
    <property type="entry name" value="AA_TRNA_LIGASE_I"/>
    <property type="match status" value="1"/>
</dbReference>
<dbReference type="Gene3D" id="1.10.730.10">
    <property type="entry name" value="Isoleucyl-tRNA Synthetase, Domain 1"/>
    <property type="match status" value="1"/>
</dbReference>
<evidence type="ECO:0000256" key="15">
    <source>
        <dbReference type="ARBA" id="ARBA00047364"/>
    </source>
</evidence>
<dbReference type="SUPFAM" id="SSF50249">
    <property type="entry name" value="Nucleic acid-binding proteins"/>
    <property type="match status" value="1"/>
</dbReference>
<sequence length="687" mass="78174">MRDFKRYTITSALPYANGPLHIGHLAGAYIPADIFVRFLRLNHKDVAFVCGSDEHGAAITIKAKKEGVSPQEIIDQYHSQIKQSFEEFGIAFDIYHRTSATIHHELSQEFFLNLYHKGEFIEKFSEQYYDEEYQQFLADRYIVGTCPNCHNEGAYGDQCEKCGTSLSPTDLINPKSTLSGKTPVLRETKHWYLPLDKYQSWLESWLLEGKKDILKSNVYGQCSSWLKSGLQARSMTRDLDWGVDVPLEEAEGKKLYVWLDAPIGYISATKQWAQDQDKDWEQYWKKQENPADDACLIHFIGKDNIVFHCIIFPSILHAHGEYILPENIPANEFLNLEGDKLSTSRNHAVWLHEYLKDFPGKQDELRYVLTSILPETSDSEFTWKDFQARVNNELVAIFGNFVNRVLVLSHKYFHGQVMPVGQLTDKDRLVLIELERYPKVIATSLSQYRFREALAQFMNVARLGNKYLADEEPWKLIKTDEARVQTVLNIGLQLAANLAVLAQAFLPHTAEKLFQMLGFNERGWEAAGNAQLLVDGHQLGQTQLLFEKITDEQVDAQLAKLAQAKALNKQEVVTAEPAKANITFDQFTPLDIRTGKILTAEKVAKTKKLLKMTIDTGIDQRTVVSGIAEFFHPEDIIGRQVSVLVNLEPREIKGIRSQGMILMAEDADGRLDFVAPQSAMKPGSIIR</sequence>
<keyword evidence="12 16" id="KW-0694">RNA-binding</keyword>
<dbReference type="Gene3D" id="3.40.50.620">
    <property type="entry name" value="HUPs"/>
    <property type="match status" value="1"/>
</dbReference>
<dbReference type="Pfam" id="PF01588">
    <property type="entry name" value="tRNA_bind"/>
    <property type="match status" value="1"/>
</dbReference>
<dbReference type="InterPro" id="IPR002547">
    <property type="entry name" value="tRNA-bd_dom"/>
</dbReference>
<dbReference type="SUPFAM" id="SSF47323">
    <property type="entry name" value="Anticodon-binding domain of a subclass of class I aminoacyl-tRNA synthetases"/>
    <property type="match status" value="1"/>
</dbReference>
<evidence type="ECO:0000256" key="14">
    <source>
        <dbReference type="ARBA" id="ARBA00023146"/>
    </source>
</evidence>
<feature type="short sequence motif" description="'KMSKS' region" evidence="16">
    <location>
        <begin position="340"/>
        <end position="344"/>
    </location>
</feature>
<dbReference type="GO" id="GO:0016874">
    <property type="term" value="F:ligase activity"/>
    <property type="evidence" value="ECO:0007669"/>
    <property type="project" value="UniProtKB-KW"/>
</dbReference>
<evidence type="ECO:0000256" key="9">
    <source>
        <dbReference type="ARBA" id="ARBA00022741"/>
    </source>
</evidence>
<evidence type="ECO:0000256" key="11">
    <source>
        <dbReference type="ARBA" id="ARBA00022840"/>
    </source>
</evidence>
<dbReference type="Gene3D" id="2.40.50.140">
    <property type="entry name" value="Nucleic acid-binding proteins"/>
    <property type="match status" value="1"/>
</dbReference>
<feature type="binding site" evidence="16">
    <location>
        <position position="146"/>
    </location>
    <ligand>
        <name>Zn(2+)</name>
        <dbReference type="ChEBI" id="CHEBI:29105"/>
    </ligand>
</feature>
<evidence type="ECO:0000256" key="1">
    <source>
        <dbReference type="ARBA" id="ARBA00003314"/>
    </source>
</evidence>
<comment type="subcellular location">
    <subcellularLocation>
        <location evidence="2 16">Cytoplasm</location>
    </subcellularLocation>
</comment>
<dbReference type="CDD" id="cd00814">
    <property type="entry name" value="MetRS_core"/>
    <property type="match status" value="1"/>
</dbReference>
<evidence type="ECO:0000313" key="19">
    <source>
        <dbReference type="Proteomes" id="UP001501411"/>
    </source>
</evidence>
<dbReference type="SUPFAM" id="SSF52374">
    <property type="entry name" value="Nucleotidylyl transferase"/>
    <property type="match status" value="1"/>
</dbReference>
<comment type="catalytic activity">
    <reaction evidence="15 16">
        <text>tRNA(Met) + L-methionine + ATP = L-methionyl-tRNA(Met) + AMP + diphosphate</text>
        <dbReference type="Rhea" id="RHEA:13481"/>
        <dbReference type="Rhea" id="RHEA-COMP:9667"/>
        <dbReference type="Rhea" id="RHEA-COMP:9698"/>
        <dbReference type="ChEBI" id="CHEBI:30616"/>
        <dbReference type="ChEBI" id="CHEBI:33019"/>
        <dbReference type="ChEBI" id="CHEBI:57844"/>
        <dbReference type="ChEBI" id="CHEBI:78442"/>
        <dbReference type="ChEBI" id="CHEBI:78530"/>
        <dbReference type="ChEBI" id="CHEBI:456215"/>
        <dbReference type="EC" id="6.1.1.10"/>
    </reaction>
</comment>
<dbReference type="InterPro" id="IPR041872">
    <property type="entry name" value="Anticodon_Met"/>
</dbReference>
<comment type="subunit">
    <text evidence="4 16">Homodimer.</text>
</comment>
<dbReference type="InterPro" id="IPR014758">
    <property type="entry name" value="Met-tRNA_synth"/>
</dbReference>
<comment type="function">
    <text evidence="1 16">Is required not only for elongation of protein synthesis but also for the initiation of all mRNA translation through initiator tRNA(fMet) aminoacylation.</text>
</comment>
<keyword evidence="13 16" id="KW-0648">Protein biosynthesis</keyword>
<comment type="caution">
    <text evidence="18">The sequence shown here is derived from an EMBL/GenBank/DDBJ whole genome shotgun (WGS) entry which is preliminary data.</text>
</comment>
<evidence type="ECO:0000256" key="10">
    <source>
        <dbReference type="ARBA" id="ARBA00022833"/>
    </source>
</evidence>
<protein>
    <recommendedName>
        <fullName evidence="16">Methionine--tRNA ligase</fullName>
        <ecNumber evidence="16">6.1.1.10</ecNumber>
    </recommendedName>
    <alternativeName>
        <fullName evidence="16">Methionyl-tRNA synthetase</fullName>
        <shortName evidence="16">MetRS</shortName>
    </alternativeName>
</protein>
<comment type="similarity">
    <text evidence="3 16">Belongs to the class-I aminoacyl-tRNA synthetase family. MetG type 1 subfamily.</text>
</comment>
<feature type="domain" description="TRNA-binding" evidence="17">
    <location>
        <begin position="586"/>
        <end position="687"/>
    </location>
</feature>
<keyword evidence="11 16" id="KW-0067">ATP-binding</keyword>
<dbReference type="CDD" id="cd02800">
    <property type="entry name" value="tRNA_bind_EcMetRS_like"/>
    <property type="match status" value="1"/>
</dbReference>
<keyword evidence="14 16" id="KW-0030">Aminoacyl-tRNA synthetase</keyword>
<evidence type="ECO:0000256" key="12">
    <source>
        <dbReference type="ARBA" id="ARBA00022884"/>
    </source>
</evidence>
<evidence type="ECO:0000256" key="2">
    <source>
        <dbReference type="ARBA" id="ARBA00004496"/>
    </source>
</evidence>
<keyword evidence="19" id="KW-1185">Reference proteome</keyword>
<keyword evidence="7 16" id="KW-0436">Ligase</keyword>
<evidence type="ECO:0000256" key="16">
    <source>
        <dbReference type="HAMAP-Rule" id="MF_00098"/>
    </source>
</evidence>
<feature type="binding site" evidence="16">
    <location>
        <position position="343"/>
    </location>
    <ligand>
        <name>ATP</name>
        <dbReference type="ChEBI" id="CHEBI:30616"/>
    </ligand>
</feature>
<dbReference type="CDD" id="cd07957">
    <property type="entry name" value="Anticodon_Ia_Met"/>
    <property type="match status" value="1"/>
</dbReference>
<evidence type="ECO:0000256" key="4">
    <source>
        <dbReference type="ARBA" id="ARBA00011738"/>
    </source>
</evidence>
<dbReference type="Pfam" id="PF09334">
    <property type="entry name" value="tRNA-synt_1g"/>
    <property type="match status" value="1"/>
</dbReference>